<organism evidence="2 3">
    <name type="scientific">Schleiferia thermophila</name>
    <dbReference type="NCBI Taxonomy" id="884107"/>
    <lineage>
        <taxon>Bacteria</taxon>
        <taxon>Pseudomonadati</taxon>
        <taxon>Bacteroidota</taxon>
        <taxon>Flavobacteriia</taxon>
        <taxon>Flavobacteriales</taxon>
        <taxon>Schleiferiaceae</taxon>
        <taxon>Schleiferia</taxon>
    </lineage>
</organism>
<protein>
    <submittedName>
        <fullName evidence="2">TLP18.3/Psb32/MOLO-1 phosphatase superfamily protein</fullName>
    </submittedName>
</protein>
<reference evidence="2 3" key="1">
    <citation type="submission" date="2018-07" db="EMBL/GenBank/DDBJ databases">
        <title>Genomic Encyclopedia of Type Strains, Phase IV (KMG-IV): sequencing the most valuable type-strain genomes for metagenomic binning, comparative biology and taxonomic classification.</title>
        <authorList>
            <person name="Goeker M."/>
        </authorList>
    </citation>
    <scope>NUCLEOTIDE SEQUENCE [LARGE SCALE GENOMIC DNA]</scope>
    <source>
        <strain evidence="2 3">DSM 21410</strain>
    </source>
</reference>
<feature type="domain" description="TPM" evidence="1">
    <location>
        <begin position="4"/>
        <end position="120"/>
    </location>
</feature>
<dbReference type="InterPro" id="IPR007621">
    <property type="entry name" value="TPM_dom"/>
</dbReference>
<dbReference type="Gene3D" id="3.10.310.50">
    <property type="match status" value="1"/>
</dbReference>
<dbReference type="RefSeq" id="WP_114365593.1">
    <property type="nucleotide sequence ID" value="NZ_BHZF01000001.1"/>
</dbReference>
<sequence length="144" mass="16308">MEREFLTEQEVQRIEQAIVEAEKVCRGEIRIHITHKSDYDDVLMAAVDKFAELGMDNTEERNGVLIYICPVKKEFAIIGDEGINKLVGQDFWDATRDAMVQEFKKGRFADGLIAGIKQAGESLAMFFPGRPASKNQLPNHISYD</sequence>
<evidence type="ECO:0000313" key="2">
    <source>
        <dbReference type="EMBL" id="RCX05005.1"/>
    </source>
</evidence>
<proteinExistence type="predicted"/>
<comment type="caution">
    <text evidence="2">The sequence shown here is derived from an EMBL/GenBank/DDBJ whole genome shotgun (WGS) entry which is preliminary data.</text>
</comment>
<name>A0A369A764_9FLAO</name>
<gene>
    <name evidence="2" type="ORF">DES35_101284</name>
</gene>
<dbReference type="AlphaFoldDB" id="A0A369A764"/>
<dbReference type="Pfam" id="PF04536">
    <property type="entry name" value="TPM_phosphatase"/>
    <property type="match status" value="1"/>
</dbReference>
<dbReference type="PANTHER" id="PTHR30373">
    <property type="entry name" value="UPF0603 PROTEIN YGCG"/>
    <property type="match status" value="1"/>
</dbReference>
<dbReference type="PANTHER" id="PTHR30373:SF8">
    <property type="entry name" value="BLL7265 PROTEIN"/>
    <property type="match status" value="1"/>
</dbReference>
<evidence type="ECO:0000313" key="3">
    <source>
        <dbReference type="Proteomes" id="UP000253517"/>
    </source>
</evidence>
<evidence type="ECO:0000259" key="1">
    <source>
        <dbReference type="Pfam" id="PF04536"/>
    </source>
</evidence>
<keyword evidence="3" id="KW-1185">Reference proteome</keyword>
<dbReference type="EMBL" id="QPJS01000001">
    <property type="protein sequence ID" value="RCX05005.1"/>
    <property type="molecule type" value="Genomic_DNA"/>
</dbReference>
<accession>A0A369A764</accession>
<dbReference type="Proteomes" id="UP000253517">
    <property type="component" value="Unassembled WGS sequence"/>
</dbReference>